<feature type="transmembrane region" description="Helical" evidence="1">
    <location>
        <begin position="291"/>
        <end position="315"/>
    </location>
</feature>
<feature type="domain" description="Peptidase M56" evidence="2">
    <location>
        <begin position="155"/>
        <end position="278"/>
    </location>
</feature>
<dbReference type="AlphaFoldDB" id="A0A2A4WY46"/>
<dbReference type="PANTHER" id="PTHR34978">
    <property type="entry name" value="POSSIBLE SENSOR-TRANSDUCER PROTEIN BLAR"/>
    <property type="match status" value="1"/>
</dbReference>
<dbReference type="Proteomes" id="UP000218767">
    <property type="component" value="Unassembled WGS sequence"/>
</dbReference>
<keyword evidence="1" id="KW-0812">Transmembrane</keyword>
<accession>A0A2A4WY46</accession>
<proteinExistence type="predicted"/>
<reference evidence="4" key="1">
    <citation type="submission" date="2017-08" db="EMBL/GenBank/DDBJ databases">
        <title>A dynamic microbial community with high functional redundancy inhabits the cold, oxic subseafloor aquifer.</title>
        <authorList>
            <person name="Tully B.J."/>
            <person name="Wheat C.G."/>
            <person name="Glazer B.T."/>
            <person name="Huber J.A."/>
        </authorList>
    </citation>
    <scope>NUCLEOTIDE SEQUENCE [LARGE SCALE GENOMIC DNA]</scope>
</reference>
<feature type="transmembrane region" description="Helical" evidence="1">
    <location>
        <begin position="48"/>
        <end position="73"/>
    </location>
</feature>
<evidence type="ECO:0000256" key="1">
    <source>
        <dbReference type="SAM" id="Phobius"/>
    </source>
</evidence>
<dbReference type="InterPro" id="IPR008756">
    <property type="entry name" value="Peptidase_M56"/>
</dbReference>
<dbReference type="Gene3D" id="3.30.2010.10">
    <property type="entry name" value="Metalloproteases ('zincins'), catalytic domain"/>
    <property type="match status" value="1"/>
</dbReference>
<evidence type="ECO:0000259" key="2">
    <source>
        <dbReference type="Pfam" id="PF05569"/>
    </source>
</evidence>
<feature type="transmembrane region" description="Helical" evidence="1">
    <location>
        <begin position="12"/>
        <end position="36"/>
    </location>
</feature>
<protein>
    <recommendedName>
        <fullName evidence="2">Peptidase M56 domain-containing protein</fullName>
    </recommendedName>
</protein>
<dbReference type="EMBL" id="NVUL01000094">
    <property type="protein sequence ID" value="PCI74755.1"/>
    <property type="molecule type" value="Genomic_DNA"/>
</dbReference>
<keyword evidence="1" id="KW-0472">Membrane</keyword>
<feature type="transmembrane region" description="Helical" evidence="1">
    <location>
        <begin position="93"/>
        <end position="115"/>
    </location>
</feature>
<name>A0A2A4WY46_9GAMM</name>
<sequence length="322" mass="35561">MITGFLGFVLNGFSIIVLSAVTVIALVSFAFYFRAIRLQRFSAESRQIGLWILVCSPWLIGLLSSAIVLLLSAPLVSSFVGNQFVHWHHPTEFALNSWHGYFVSIMLGMAILMTLRAGFHVVKSSTTISTLSAMSSPGPEGVRILDTNTAAAFTAGIKDPSCYMTSALLDKINAEEFAIIRLHEMAHIKRSDPLKKTLFHLLTTFFPAPIAISFNQSMTTAMEQSADAAVAKDHHDKAIIAKTLLKVRRLVVHEFTDQFRVPQICHYGLDNIDQRIHYLLADHKGDDIPKLLVLSFIALLAVSCALGTDTIHHAIEISLHHS</sequence>
<dbReference type="Pfam" id="PF05569">
    <property type="entry name" value="Peptidase_M56"/>
    <property type="match status" value="1"/>
</dbReference>
<gene>
    <name evidence="3" type="ORF">COB20_14555</name>
</gene>
<comment type="caution">
    <text evidence="3">The sequence shown here is derived from an EMBL/GenBank/DDBJ whole genome shotgun (WGS) entry which is preliminary data.</text>
</comment>
<evidence type="ECO:0000313" key="3">
    <source>
        <dbReference type="EMBL" id="PCI74755.1"/>
    </source>
</evidence>
<dbReference type="InterPro" id="IPR052173">
    <property type="entry name" value="Beta-lactam_resp_regulator"/>
</dbReference>
<dbReference type="CDD" id="cd07326">
    <property type="entry name" value="M56_BlaR1_MecR1_like"/>
    <property type="match status" value="1"/>
</dbReference>
<organism evidence="3 4">
    <name type="scientific">SAR86 cluster bacterium</name>
    <dbReference type="NCBI Taxonomy" id="2030880"/>
    <lineage>
        <taxon>Bacteria</taxon>
        <taxon>Pseudomonadati</taxon>
        <taxon>Pseudomonadota</taxon>
        <taxon>Gammaproteobacteria</taxon>
        <taxon>SAR86 cluster</taxon>
    </lineage>
</organism>
<keyword evidence="1" id="KW-1133">Transmembrane helix</keyword>
<evidence type="ECO:0000313" key="4">
    <source>
        <dbReference type="Proteomes" id="UP000218767"/>
    </source>
</evidence>
<dbReference type="PANTHER" id="PTHR34978:SF3">
    <property type="entry name" value="SLR0241 PROTEIN"/>
    <property type="match status" value="1"/>
</dbReference>